<protein>
    <submittedName>
        <fullName evidence="11">Low conductance mechanosensitive channel YnaI</fullName>
    </submittedName>
</protein>
<feature type="domain" description="Mechanosensitive ion channel MscS C-terminal" evidence="9">
    <location>
        <begin position="258"/>
        <end position="336"/>
    </location>
</feature>
<accession>A0A3P5X130</accession>
<feature type="transmembrane region" description="Helical" evidence="7">
    <location>
        <begin position="91"/>
        <end position="109"/>
    </location>
</feature>
<dbReference type="RefSeq" id="WP_124070612.1">
    <property type="nucleotide sequence ID" value="NZ_CBCRXF010000001.1"/>
</dbReference>
<dbReference type="InterPro" id="IPR011066">
    <property type="entry name" value="MscS_channel_C_sf"/>
</dbReference>
<evidence type="ECO:0000259" key="9">
    <source>
        <dbReference type="Pfam" id="PF21082"/>
    </source>
</evidence>
<dbReference type="InterPro" id="IPR011014">
    <property type="entry name" value="MscS_channel_TM-2"/>
</dbReference>
<evidence type="ECO:0000256" key="7">
    <source>
        <dbReference type="SAM" id="Phobius"/>
    </source>
</evidence>
<dbReference type="EMBL" id="UXAV01000042">
    <property type="protein sequence ID" value="VDC29075.1"/>
    <property type="molecule type" value="Genomic_DNA"/>
</dbReference>
<evidence type="ECO:0000256" key="3">
    <source>
        <dbReference type="ARBA" id="ARBA00022475"/>
    </source>
</evidence>
<reference evidence="11 12" key="1">
    <citation type="submission" date="2018-11" db="EMBL/GenBank/DDBJ databases">
        <authorList>
            <person name="Criscuolo A."/>
        </authorList>
    </citation>
    <scope>NUCLEOTIDE SEQUENCE [LARGE SCALE GENOMIC DNA]</scope>
    <source>
        <strain evidence="11">ATB-66</strain>
    </source>
</reference>
<evidence type="ECO:0000256" key="2">
    <source>
        <dbReference type="ARBA" id="ARBA00008017"/>
    </source>
</evidence>
<comment type="subcellular location">
    <subcellularLocation>
        <location evidence="1">Cell membrane</location>
        <topology evidence="1">Multi-pass membrane protein</topology>
    </subcellularLocation>
</comment>
<dbReference type="SUPFAM" id="SSF50182">
    <property type="entry name" value="Sm-like ribonucleoproteins"/>
    <property type="match status" value="1"/>
</dbReference>
<feature type="transmembrane region" description="Helical" evidence="7">
    <location>
        <begin position="130"/>
        <end position="151"/>
    </location>
</feature>
<evidence type="ECO:0000256" key="5">
    <source>
        <dbReference type="ARBA" id="ARBA00022989"/>
    </source>
</evidence>
<dbReference type="SUPFAM" id="SSF82861">
    <property type="entry name" value="Mechanosensitive channel protein MscS (YggB), transmembrane region"/>
    <property type="match status" value="1"/>
</dbReference>
<dbReference type="GO" id="GO:0005886">
    <property type="term" value="C:plasma membrane"/>
    <property type="evidence" value="ECO:0007669"/>
    <property type="project" value="UniProtKB-SubCell"/>
</dbReference>
<feature type="transmembrane region" description="Helical" evidence="7">
    <location>
        <begin position="15"/>
        <end position="41"/>
    </location>
</feature>
<feature type="transmembrane region" description="Helical" evidence="7">
    <location>
        <begin position="157"/>
        <end position="177"/>
    </location>
</feature>
<dbReference type="InterPro" id="IPR006685">
    <property type="entry name" value="MscS_channel_2nd"/>
</dbReference>
<dbReference type="GO" id="GO:0055085">
    <property type="term" value="P:transmembrane transport"/>
    <property type="evidence" value="ECO:0007669"/>
    <property type="project" value="InterPro"/>
</dbReference>
<dbReference type="InterPro" id="IPR049142">
    <property type="entry name" value="MS_channel_1st"/>
</dbReference>
<keyword evidence="4 7" id="KW-0812">Transmembrane</keyword>
<dbReference type="Pfam" id="PF21082">
    <property type="entry name" value="MS_channel_3rd"/>
    <property type="match status" value="1"/>
</dbReference>
<dbReference type="AlphaFoldDB" id="A0A3P5X130"/>
<keyword evidence="5 7" id="KW-1133">Transmembrane helix</keyword>
<evidence type="ECO:0000313" key="11">
    <source>
        <dbReference type="EMBL" id="VDC29075.1"/>
    </source>
</evidence>
<dbReference type="OrthoDB" id="9809206at2"/>
<feature type="transmembrane region" description="Helical" evidence="7">
    <location>
        <begin position="62"/>
        <end position="79"/>
    </location>
</feature>
<dbReference type="SUPFAM" id="SSF82689">
    <property type="entry name" value="Mechanosensitive channel protein MscS (YggB), C-terminal domain"/>
    <property type="match status" value="1"/>
</dbReference>
<dbReference type="Pfam" id="PF21088">
    <property type="entry name" value="MS_channel_1st"/>
    <property type="match status" value="1"/>
</dbReference>
<dbReference type="InterPro" id="IPR049278">
    <property type="entry name" value="MS_channel_C"/>
</dbReference>
<keyword evidence="6 7" id="KW-0472">Membrane</keyword>
<gene>
    <name evidence="11" type="primary">ynaI</name>
    <name evidence="11" type="ORF">FILTAD_01974</name>
</gene>
<evidence type="ECO:0000256" key="4">
    <source>
        <dbReference type="ARBA" id="ARBA00022692"/>
    </source>
</evidence>
<dbReference type="InterPro" id="IPR023408">
    <property type="entry name" value="MscS_beta-dom_sf"/>
</dbReference>
<dbReference type="PANTHER" id="PTHR43634">
    <property type="entry name" value="OW CONDUCTANCE MECHANOSENSITIVE CHANNEL"/>
    <property type="match status" value="1"/>
</dbReference>
<comment type="similarity">
    <text evidence="2">Belongs to the MscS (TC 1.A.23) family.</text>
</comment>
<feature type="domain" description="Mechanosensitive ion channel transmembrane helices 2/3" evidence="10">
    <location>
        <begin position="137"/>
        <end position="178"/>
    </location>
</feature>
<keyword evidence="12" id="KW-1185">Reference proteome</keyword>
<sequence length="352" mass="40299">MSWNEVLTFENSKDLLISIGIMLVFLLFRKLFAKYIFSLILKLGNKAKTAFFSNIFIAVEKPIQWLFIIIGTFIAMDYFPYLDRSNPLFKHLFRSSIIILVTWCLYNLTSSTSLVFSRINDRFNIRIDDILVPFFSKAIRLIIIAISISVIAQEFGYNVNGFVAGLGIGGLAFAFAAKEALANLFGGIVIITEKPFTLGDWILTPNVEGTVEDISFRSTKIRNFEDALVTVPNAMLSNSTITNWSKMGKRRVYFNLIVSHDTPKSNLDNSVRQIRYLLKNHQGIHPDTIIVSFDEYKENGLGLLFYFFTKTTVWVEHLEVKEDINFEIMDILENEQVTYAIPSNRVLFDVDE</sequence>
<keyword evidence="3" id="KW-1003">Cell membrane</keyword>
<dbReference type="PANTHER" id="PTHR43634:SF2">
    <property type="entry name" value="LOW CONDUCTANCE MECHANOSENSITIVE CHANNEL YNAI"/>
    <property type="match status" value="1"/>
</dbReference>
<proteinExistence type="inferred from homology"/>
<dbReference type="Proteomes" id="UP000270468">
    <property type="component" value="Unassembled WGS sequence"/>
</dbReference>
<dbReference type="Pfam" id="PF00924">
    <property type="entry name" value="MS_channel_2nd"/>
    <property type="match status" value="1"/>
</dbReference>
<dbReference type="InterPro" id="IPR010920">
    <property type="entry name" value="LSM_dom_sf"/>
</dbReference>
<name>A0A3P5X130_9BACL</name>
<evidence type="ECO:0000256" key="6">
    <source>
        <dbReference type="ARBA" id="ARBA00023136"/>
    </source>
</evidence>
<evidence type="ECO:0000259" key="8">
    <source>
        <dbReference type="Pfam" id="PF00924"/>
    </source>
</evidence>
<dbReference type="InterPro" id="IPR045042">
    <property type="entry name" value="YnaI-like"/>
</dbReference>
<dbReference type="Gene3D" id="3.30.70.100">
    <property type="match status" value="1"/>
</dbReference>
<dbReference type="Gene3D" id="2.30.30.60">
    <property type="match status" value="1"/>
</dbReference>
<evidence type="ECO:0000256" key="1">
    <source>
        <dbReference type="ARBA" id="ARBA00004651"/>
    </source>
</evidence>
<organism evidence="11 12">
    <name type="scientific">Filibacter tadaridae</name>
    <dbReference type="NCBI Taxonomy" id="2483811"/>
    <lineage>
        <taxon>Bacteria</taxon>
        <taxon>Bacillati</taxon>
        <taxon>Bacillota</taxon>
        <taxon>Bacilli</taxon>
        <taxon>Bacillales</taxon>
        <taxon>Caryophanaceae</taxon>
        <taxon>Filibacter</taxon>
    </lineage>
</organism>
<evidence type="ECO:0000313" key="12">
    <source>
        <dbReference type="Proteomes" id="UP000270468"/>
    </source>
</evidence>
<evidence type="ECO:0000259" key="10">
    <source>
        <dbReference type="Pfam" id="PF21088"/>
    </source>
</evidence>
<feature type="domain" description="Mechanosensitive ion channel MscS" evidence="8">
    <location>
        <begin position="181"/>
        <end position="246"/>
    </location>
</feature>
<dbReference type="Gene3D" id="1.10.287.1260">
    <property type="match status" value="1"/>
</dbReference>